<dbReference type="InterPro" id="IPR004839">
    <property type="entry name" value="Aminotransferase_I/II_large"/>
</dbReference>
<dbReference type="Gene3D" id="3.90.1150.10">
    <property type="entry name" value="Aspartate Aminotransferase, domain 1"/>
    <property type="match status" value="1"/>
</dbReference>
<keyword evidence="3 5" id="KW-0808">Transferase</keyword>
<comment type="cofactor">
    <cofactor evidence="1 5">
        <name>pyridoxal 5'-phosphate</name>
        <dbReference type="ChEBI" id="CHEBI:597326"/>
    </cofactor>
</comment>
<dbReference type="GO" id="GO:0008483">
    <property type="term" value="F:transaminase activity"/>
    <property type="evidence" value="ECO:0007669"/>
    <property type="project" value="UniProtKB-KW"/>
</dbReference>
<dbReference type="PATRIC" id="fig|172049.5.peg.630"/>
<dbReference type="GO" id="GO:0030170">
    <property type="term" value="F:pyridoxal phosphate binding"/>
    <property type="evidence" value="ECO:0007669"/>
    <property type="project" value="InterPro"/>
</dbReference>
<comment type="similarity">
    <text evidence="5">Belongs to the class-I pyridoxal-phosphate-dependent aminotransferase family.</text>
</comment>
<feature type="domain" description="Aminotransferase class I/classII large" evidence="6">
    <location>
        <begin position="31"/>
        <end position="344"/>
    </location>
</feature>
<keyword evidence="4" id="KW-0663">Pyridoxal phosphate</keyword>
<dbReference type="AlphaFoldDB" id="A0A117L1F1"/>
<dbReference type="Pfam" id="PF00155">
    <property type="entry name" value="Aminotran_1_2"/>
    <property type="match status" value="1"/>
</dbReference>
<evidence type="ECO:0000256" key="4">
    <source>
        <dbReference type="ARBA" id="ARBA00022898"/>
    </source>
</evidence>
<dbReference type="Proteomes" id="UP000053911">
    <property type="component" value="Unassembled WGS sequence"/>
</dbReference>
<dbReference type="CDD" id="cd00609">
    <property type="entry name" value="AAT_like"/>
    <property type="match status" value="1"/>
</dbReference>
<name>A0A117L1F1_9EURY</name>
<organism evidence="7 8">
    <name type="scientific">Thermococcus sibiricus</name>
    <dbReference type="NCBI Taxonomy" id="172049"/>
    <lineage>
        <taxon>Archaea</taxon>
        <taxon>Methanobacteriati</taxon>
        <taxon>Methanobacteriota</taxon>
        <taxon>Thermococci</taxon>
        <taxon>Thermococcales</taxon>
        <taxon>Thermococcaceae</taxon>
        <taxon>Thermococcus</taxon>
    </lineage>
</organism>
<dbReference type="InterPro" id="IPR015424">
    <property type="entry name" value="PyrdxlP-dep_Trfase"/>
</dbReference>
<evidence type="ECO:0000256" key="1">
    <source>
        <dbReference type="ARBA" id="ARBA00001933"/>
    </source>
</evidence>
<evidence type="ECO:0000256" key="2">
    <source>
        <dbReference type="ARBA" id="ARBA00022576"/>
    </source>
</evidence>
<evidence type="ECO:0000256" key="3">
    <source>
        <dbReference type="ARBA" id="ARBA00022679"/>
    </source>
</evidence>
<dbReference type="PROSITE" id="PS00105">
    <property type="entry name" value="AA_TRANSFER_CLASS_1"/>
    <property type="match status" value="1"/>
</dbReference>
<dbReference type="PANTHER" id="PTHR42885">
    <property type="entry name" value="HISTIDINOL-PHOSPHATE AMINOTRANSFERASE-RELATED"/>
    <property type="match status" value="1"/>
</dbReference>
<dbReference type="SUPFAM" id="SSF53383">
    <property type="entry name" value="PLP-dependent transferases"/>
    <property type="match status" value="1"/>
</dbReference>
<sequence>MAIKDVKNMGKDYGKDLPKGDYLDCALAHNPFGCPTLVIEELKKLSFHDIHLYPNNDEKLKEALAEFWNVKNDQIFLGTGSMGCLQKINKLLTPGSVVLGYSPQFLPYINDARLNGAVYHYVPLLREEDFTIDVSRIIAQIDERTTFIYVDNPNNPTGQIFKLKEIEELAEEAGRKGAILIVDEAFGEFMEKRNSAINLEYPNVVITRSFSKGFGLAGLRIGYCVVKGKEMKELLFKVDFPFSITNISIRAALKALEDTEFLKKTIKKTKKSKEKTIKELRRRFHIAKTHKTTPIFLCGGQKDTYDYFLQKGILTVPGSEFMNLDDSYVRIRVPKDVDELLTRINLPSP</sequence>
<dbReference type="EMBL" id="LGFD01000030">
    <property type="protein sequence ID" value="KUK17256.1"/>
    <property type="molecule type" value="Genomic_DNA"/>
</dbReference>
<comment type="caution">
    <text evidence="7">The sequence shown here is derived from an EMBL/GenBank/DDBJ whole genome shotgun (WGS) entry which is preliminary data.</text>
</comment>
<dbReference type="InterPro" id="IPR015421">
    <property type="entry name" value="PyrdxlP-dep_Trfase_major"/>
</dbReference>
<keyword evidence="2 5" id="KW-0032">Aminotransferase</keyword>
<dbReference type="InterPro" id="IPR004838">
    <property type="entry name" value="NHTrfase_class1_PyrdxlP-BS"/>
</dbReference>
<accession>A0A117L1F1</accession>
<proteinExistence type="inferred from homology"/>
<reference evidence="8" key="1">
    <citation type="journal article" date="2015" name="MBio">
        <title>Genome-Resolved Metagenomic Analysis Reveals Roles for Candidate Phyla and Other Microbial Community Members in Biogeochemical Transformations in Oil Reservoirs.</title>
        <authorList>
            <person name="Hu P."/>
            <person name="Tom L."/>
            <person name="Singh A."/>
            <person name="Thomas B.C."/>
            <person name="Baker B.J."/>
            <person name="Piceno Y.M."/>
            <person name="Andersen G.L."/>
            <person name="Banfield J.F."/>
        </authorList>
    </citation>
    <scope>NUCLEOTIDE SEQUENCE [LARGE SCALE GENOMIC DNA]</scope>
</reference>
<dbReference type="RefSeq" id="WP_283217761.1">
    <property type="nucleotide sequence ID" value="NZ_LGFD01000030.1"/>
</dbReference>
<evidence type="ECO:0000259" key="6">
    <source>
        <dbReference type="Pfam" id="PF00155"/>
    </source>
</evidence>
<protein>
    <recommendedName>
        <fullName evidence="5">Aminotransferase</fullName>
        <ecNumber evidence="5">2.6.1.-</ecNumber>
    </recommendedName>
</protein>
<evidence type="ECO:0000313" key="8">
    <source>
        <dbReference type="Proteomes" id="UP000053911"/>
    </source>
</evidence>
<dbReference type="EC" id="2.6.1.-" evidence="5"/>
<dbReference type="PANTHER" id="PTHR42885:SF2">
    <property type="entry name" value="HISTIDINOL-PHOSPHATE AMINOTRANSFERASE"/>
    <property type="match status" value="1"/>
</dbReference>
<evidence type="ECO:0000313" key="7">
    <source>
        <dbReference type="EMBL" id="KUK17256.1"/>
    </source>
</evidence>
<evidence type="ECO:0000256" key="5">
    <source>
        <dbReference type="RuleBase" id="RU000481"/>
    </source>
</evidence>
<gene>
    <name evidence="7" type="ORF">XD54_1480</name>
</gene>
<dbReference type="Gene3D" id="3.40.640.10">
    <property type="entry name" value="Type I PLP-dependent aspartate aminotransferase-like (Major domain)"/>
    <property type="match status" value="1"/>
</dbReference>
<dbReference type="InterPro" id="IPR015422">
    <property type="entry name" value="PyrdxlP-dep_Trfase_small"/>
</dbReference>